<proteinExistence type="predicted"/>
<dbReference type="AlphaFoldDB" id="A0A6V7PEI2"/>
<name>A0A6V7PEI2_ANACO</name>
<organism evidence="1">
    <name type="scientific">Ananas comosus var. bracteatus</name>
    <name type="common">red pineapple</name>
    <dbReference type="NCBI Taxonomy" id="296719"/>
    <lineage>
        <taxon>Eukaryota</taxon>
        <taxon>Viridiplantae</taxon>
        <taxon>Streptophyta</taxon>
        <taxon>Embryophyta</taxon>
        <taxon>Tracheophyta</taxon>
        <taxon>Spermatophyta</taxon>
        <taxon>Magnoliopsida</taxon>
        <taxon>Liliopsida</taxon>
        <taxon>Poales</taxon>
        <taxon>Bromeliaceae</taxon>
        <taxon>Bromelioideae</taxon>
        <taxon>Ananas</taxon>
    </lineage>
</organism>
<evidence type="ECO:0000313" key="1">
    <source>
        <dbReference type="EMBL" id="CAD1829281.1"/>
    </source>
</evidence>
<dbReference type="EMBL" id="LR862147">
    <property type="protein sequence ID" value="CAD1829281.1"/>
    <property type="molecule type" value="Genomic_DNA"/>
</dbReference>
<sequence>MIVYVFKLLSGNLLYTISSFEPWADRGGAVRSAVRSPRPNRAKSVAASGWGRLSCGRDHYSGQSPFSTDPLPLPVIAVLRNMGILWPSLTLCSPRLCNSDNSWHCASIVYPELLYATFSSSLIVGDHCHVSSASPLQLAACHRPACTIG</sequence>
<accession>A0A6V7PEI2</accession>
<protein>
    <submittedName>
        <fullName evidence="1">Uncharacterized protein</fullName>
    </submittedName>
</protein>
<reference evidence="1" key="1">
    <citation type="submission" date="2020-07" db="EMBL/GenBank/DDBJ databases">
        <authorList>
            <person name="Lin J."/>
        </authorList>
    </citation>
    <scope>NUCLEOTIDE SEQUENCE</scope>
</reference>
<gene>
    <name evidence="1" type="ORF">CB5_LOCUS12492</name>
</gene>